<proteinExistence type="predicted"/>
<dbReference type="InterPro" id="IPR053159">
    <property type="entry name" value="Hybrid_Histidine_Kinase"/>
</dbReference>
<protein>
    <submittedName>
        <fullName evidence="2">Uncharacterized protein</fullName>
    </submittedName>
</protein>
<dbReference type="PANTHER" id="PTHR43642">
    <property type="entry name" value="HYBRID SIGNAL TRANSDUCTION HISTIDINE KINASE G"/>
    <property type="match status" value="1"/>
</dbReference>
<gene>
    <name evidence="2" type="ORF">ACHAWO_004670</name>
</gene>
<evidence type="ECO:0000256" key="1">
    <source>
        <dbReference type="SAM" id="SignalP"/>
    </source>
</evidence>
<evidence type="ECO:0000313" key="2">
    <source>
        <dbReference type="EMBL" id="KAL3799992.1"/>
    </source>
</evidence>
<keyword evidence="1" id="KW-0732">Signal</keyword>
<evidence type="ECO:0000313" key="3">
    <source>
        <dbReference type="Proteomes" id="UP001530400"/>
    </source>
</evidence>
<feature type="signal peptide" evidence="1">
    <location>
        <begin position="1"/>
        <end position="21"/>
    </location>
</feature>
<sequence length="162" mass="17624">MYARMGAVISIMEALLMILFSTKTPHYMPFVACRIVELSITNGFCTDTAFGLNAYATSALAFLNDVEEACRWGKIALNLHESSAGSELKHPKLIFSAYATVLVLSEPIQSTTSILRDNHEKALAMGDPELACFSANCSIGFGVMFCGDNLVEKEQECNVVAK</sequence>
<keyword evidence="3" id="KW-1185">Reference proteome</keyword>
<accession>A0ABD3QHW1</accession>
<organism evidence="2 3">
    <name type="scientific">Cyclotella atomus</name>
    <dbReference type="NCBI Taxonomy" id="382360"/>
    <lineage>
        <taxon>Eukaryota</taxon>
        <taxon>Sar</taxon>
        <taxon>Stramenopiles</taxon>
        <taxon>Ochrophyta</taxon>
        <taxon>Bacillariophyta</taxon>
        <taxon>Coscinodiscophyceae</taxon>
        <taxon>Thalassiosirophycidae</taxon>
        <taxon>Stephanodiscales</taxon>
        <taxon>Stephanodiscaceae</taxon>
        <taxon>Cyclotella</taxon>
    </lineage>
</organism>
<dbReference type="Proteomes" id="UP001530400">
    <property type="component" value="Unassembled WGS sequence"/>
</dbReference>
<name>A0ABD3QHW1_9STRA</name>
<dbReference type="AlphaFoldDB" id="A0ABD3QHW1"/>
<dbReference type="EMBL" id="JALLPJ020000173">
    <property type="protein sequence ID" value="KAL3799992.1"/>
    <property type="molecule type" value="Genomic_DNA"/>
</dbReference>
<reference evidence="2 3" key="1">
    <citation type="submission" date="2024-10" db="EMBL/GenBank/DDBJ databases">
        <title>Updated reference genomes for cyclostephanoid diatoms.</title>
        <authorList>
            <person name="Roberts W.R."/>
            <person name="Alverson A.J."/>
        </authorList>
    </citation>
    <scope>NUCLEOTIDE SEQUENCE [LARGE SCALE GENOMIC DNA]</scope>
    <source>
        <strain evidence="2 3">AJA010-31</strain>
    </source>
</reference>
<comment type="caution">
    <text evidence="2">The sequence shown here is derived from an EMBL/GenBank/DDBJ whole genome shotgun (WGS) entry which is preliminary data.</text>
</comment>
<feature type="chain" id="PRO_5044762267" evidence="1">
    <location>
        <begin position="22"/>
        <end position="162"/>
    </location>
</feature>
<dbReference type="PANTHER" id="PTHR43642:SF1">
    <property type="entry name" value="HYBRID SIGNAL TRANSDUCTION HISTIDINE KINASE G"/>
    <property type="match status" value="1"/>
</dbReference>